<evidence type="ECO:0000256" key="12">
    <source>
        <dbReference type="ARBA" id="ARBA00023239"/>
    </source>
</evidence>
<dbReference type="InterPro" id="IPR022657">
    <property type="entry name" value="De-COase2_CS"/>
</dbReference>
<dbReference type="NCBIfam" id="NF003763">
    <property type="entry name" value="PRK05354.1"/>
    <property type="match status" value="1"/>
</dbReference>
<dbReference type="InterPro" id="IPR002985">
    <property type="entry name" value="Arg_decrbxlase"/>
</dbReference>
<keyword evidence="12 16" id="KW-0456">Lyase</keyword>
<dbReference type="PRINTS" id="PR01180">
    <property type="entry name" value="ARGDCRBXLASE"/>
</dbReference>
<evidence type="ECO:0000256" key="10">
    <source>
        <dbReference type="ARBA" id="ARBA00023066"/>
    </source>
</evidence>
<evidence type="ECO:0000313" key="17">
    <source>
        <dbReference type="Proteomes" id="UP000677668"/>
    </source>
</evidence>
<keyword evidence="7" id="KW-0210">Decarboxylase</keyword>
<organism evidence="16 17">
    <name type="scientific">Chloracidobacterium sp. N</name>
    <dbReference type="NCBI Taxonomy" id="2821540"/>
    <lineage>
        <taxon>Bacteria</taxon>
        <taxon>Pseudomonadati</taxon>
        <taxon>Acidobacteriota</taxon>
        <taxon>Terriglobia</taxon>
        <taxon>Terriglobales</taxon>
        <taxon>Acidobacteriaceae</taxon>
        <taxon>Chloracidobacterium</taxon>
        <taxon>Chloracidobacterium aggregatum</taxon>
    </lineage>
</organism>
<protein>
    <recommendedName>
        <fullName evidence="5 13">Arginine decarboxylase</fullName>
        <ecNumber evidence="5 13">4.1.1.19</ecNumber>
    </recommendedName>
</protein>
<evidence type="ECO:0000256" key="11">
    <source>
        <dbReference type="ARBA" id="ARBA00023115"/>
    </source>
</evidence>
<keyword evidence="9" id="KW-0663">Pyridoxal phosphate</keyword>
<dbReference type="PANTHER" id="PTHR43295:SF9">
    <property type="entry name" value="BIOSYNTHETIC ARGININE DECARBOXYLASE"/>
    <property type="match status" value="1"/>
</dbReference>
<dbReference type="Pfam" id="PF02784">
    <property type="entry name" value="Orn_Arg_deC_N"/>
    <property type="match status" value="1"/>
</dbReference>
<evidence type="ECO:0000259" key="15">
    <source>
        <dbReference type="Pfam" id="PF17810"/>
    </source>
</evidence>
<dbReference type="RefSeq" id="WP_058868025.1">
    <property type="nucleotide sequence ID" value="NZ_CP072642.1"/>
</dbReference>
<comment type="function">
    <text evidence="3">Catalyzes the biosynthesis of agmatine from arginine.</text>
</comment>
<keyword evidence="6" id="KW-0479">Metal-binding</keyword>
<dbReference type="InterPro" id="IPR009006">
    <property type="entry name" value="Ala_racemase/Decarboxylase_C"/>
</dbReference>
<dbReference type="Gene3D" id="3.20.20.10">
    <property type="entry name" value="Alanine racemase"/>
    <property type="match status" value="1"/>
</dbReference>
<accession>A0ABX8B2A2</accession>
<dbReference type="InterPro" id="IPR022644">
    <property type="entry name" value="De-COase2_N"/>
</dbReference>
<dbReference type="InterPro" id="IPR000183">
    <property type="entry name" value="Orn/DAP/Arg_de-COase"/>
</dbReference>
<dbReference type="GO" id="GO:0008792">
    <property type="term" value="F:arginine decarboxylase activity"/>
    <property type="evidence" value="ECO:0007669"/>
    <property type="project" value="UniProtKB-EC"/>
</dbReference>
<evidence type="ECO:0000256" key="4">
    <source>
        <dbReference type="ARBA" id="ARBA00008357"/>
    </source>
</evidence>
<dbReference type="InterPro" id="IPR040634">
    <property type="entry name" value="Arg_decarb_HB"/>
</dbReference>
<dbReference type="EC" id="4.1.1.19" evidence="5 13"/>
<keyword evidence="11" id="KW-0620">Polyamine biosynthesis</keyword>
<evidence type="ECO:0000256" key="3">
    <source>
        <dbReference type="ARBA" id="ARBA00002257"/>
    </source>
</evidence>
<reference evidence="16 17" key="1">
    <citation type="submission" date="2021-03" db="EMBL/GenBank/DDBJ databases">
        <title>Genomic and phenotypic characterization of Chloracidobacterium isolates provides evidence for multiple species.</title>
        <authorList>
            <person name="Saini M.K."/>
            <person name="Costas A.M.G."/>
            <person name="Tank M."/>
            <person name="Bryant D.A."/>
        </authorList>
    </citation>
    <scope>NUCLEOTIDE SEQUENCE [LARGE SCALE GENOMIC DNA]</scope>
    <source>
        <strain evidence="16 17">N</strain>
    </source>
</reference>
<dbReference type="Pfam" id="PF17810">
    <property type="entry name" value="Arg_decarb_HB"/>
    <property type="match status" value="1"/>
</dbReference>
<evidence type="ECO:0000256" key="9">
    <source>
        <dbReference type="ARBA" id="ARBA00022898"/>
    </source>
</evidence>
<dbReference type="PRINTS" id="PR01179">
    <property type="entry name" value="ODADCRBXLASE"/>
</dbReference>
<name>A0ABX8B2A2_9BACT</name>
<evidence type="ECO:0000313" key="16">
    <source>
        <dbReference type="EMBL" id="QUV93716.1"/>
    </source>
</evidence>
<evidence type="ECO:0000256" key="5">
    <source>
        <dbReference type="ARBA" id="ARBA00012426"/>
    </source>
</evidence>
<comment type="cofactor">
    <cofactor evidence="1">
        <name>pyridoxal 5'-phosphate</name>
        <dbReference type="ChEBI" id="CHEBI:597326"/>
    </cofactor>
</comment>
<evidence type="ECO:0000256" key="7">
    <source>
        <dbReference type="ARBA" id="ARBA00022793"/>
    </source>
</evidence>
<feature type="domain" description="Orn/DAP/Arg decarboxylase 2 N-terminal" evidence="14">
    <location>
        <begin position="79"/>
        <end position="340"/>
    </location>
</feature>
<dbReference type="Gene3D" id="2.40.37.10">
    <property type="entry name" value="Lyase, Ornithine Decarboxylase, Chain A, domain 1"/>
    <property type="match status" value="1"/>
</dbReference>
<sequence>MKAKLEEVAQTYGIENWGAGYFSINKKGHLVVHPSEYDRRGADLMEILEDLQRRRIHAPLLLRFPQILVNQMKKLTGAFRSAIREFDYKGRYYGVFPMKVNPRREVVEEFLRAGRRYDFGIEVGSKPELYAALANEQSADSLMICNGFKDESYIRLALLGTELGKNVVIVIEKIGELETVIQLAQEIGVSPLLGIRVKLYSKGSGRWEKSGGESAKFGLTTSEILEVIRVLREHEMVDSLRLLHFHIGSQITSIKRVKNAIKEAARVYAKIRAMKINIEYMDVGGGLGVDYDGSRTSSESSANYTVQEFANDVVYTIKSVCEDEDVPEPNIITESGRMLTSYHAVLVANIRAEIETVVGEYEAVKVDDNDPQVIVELKDLCMGINSKNYSEYYHDAIEHKDELYTLFNLGLISLEDRAKGEILFWEVCERTAKYAQNDKSMMEEYEELRQMLAAKYLCNFSIFRSLPDSWAINQLFPIMPLHKLDKTPTELATLVDITCDSDGVIDKFVDLKDIKETLELHPFKGEPYFLGVFLVGAYQEVMGSGHNLFGALNEAHIVIEDEGYLITKVVPGGTLGEAVETARYERSALQEGFGELAAEQVKRGRLSAERANELCRQYESYVSCYTYLS</sequence>
<dbReference type="InterPro" id="IPR029066">
    <property type="entry name" value="PLP-binding_barrel"/>
</dbReference>
<dbReference type="SUPFAM" id="SSF51419">
    <property type="entry name" value="PLP-binding barrel"/>
    <property type="match status" value="1"/>
</dbReference>
<dbReference type="EMBL" id="CP072642">
    <property type="protein sequence ID" value="QUV93716.1"/>
    <property type="molecule type" value="Genomic_DNA"/>
</dbReference>
<evidence type="ECO:0000256" key="6">
    <source>
        <dbReference type="ARBA" id="ARBA00022723"/>
    </source>
</evidence>
<evidence type="ECO:0000256" key="8">
    <source>
        <dbReference type="ARBA" id="ARBA00022842"/>
    </source>
</evidence>
<evidence type="ECO:0000256" key="13">
    <source>
        <dbReference type="NCBIfam" id="TIGR01273"/>
    </source>
</evidence>
<comment type="cofactor">
    <cofactor evidence="2">
        <name>Mg(2+)</name>
        <dbReference type="ChEBI" id="CHEBI:18420"/>
    </cofactor>
</comment>
<dbReference type="NCBIfam" id="TIGR01273">
    <property type="entry name" value="speA"/>
    <property type="match status" value="1"/>
</dbReference>
<evidence type="ECO:0000256" key="2">
    <source>
        <dbReference type="ARBA" id="ARBA00001946"/>
    </source>
</evidence>
<dbReference type="CDD" id="cd06830">
    <property type="entry name" value="PLPDE_III_ADC"/>
    <property type="match status" value="1"/>
</dbReference>
<gene>
    <name evidence="16" type="primary">speA</name>
    <name evidence="16" type="ORF">J8C05_10145</name>
</gene>
<comment type="similarity">
    <text evidence="4">Belongs to the Orn/Lys/Arg decarboxylase class-II family. SpeA subfamily.</text>
</comment>
<keyword evidence="8" id="KW-0460">Magnesium</keyword>
<dbReference type="Gene3D" id="1.20.58.930">
    <property type="match status" value="1"/>
</dbReference>
<evidence type="ECO:0000256" key="1">
    <source>
        <dbReference type="ARBA" id="ARBA00001933"/>
    </source>
</evidence>
<dbReference type="Proteomes" id="UP000677668">
    <property type="component" value="Chromosome 1"/>
</dbReference>
<feature type="domain" description="Arginine decarboxylase helical bundle" evidence="15">
    <location>
        <begin position="367"/>
        <end position="448"/>
    </location>
</feature>
<dbReference type="SUPFAM" id="SSF50621">
    <property type="entry name" value="Alanine racemase C-terminal domain-like"/>
    <property type="match status" value="1"/>
</dbReference>
<evidence type="ECO:0000259" key="14">
    <source>
        <dbReference type="Pfam" id="PF02784"/>
    </source>
</evidence>
<dbReference type="PANTHER" id="PTHR43295">
    <property type="entry name" value="ARGININE DECARBOXYLASE"/>
    <property type="match status" value="1"/>
</dbReference>
<keyword evidence="10" id="KW-0745">Spermidine biosynthesis</keyword>
<dbReference type="PROSITE" id="PS00879">
    <property type="entry name" value="ODR_DC_2_2"/>
    <property type="match status" value="1"/>
</dbReference>
<dbReference type="PIRSF" id="PIRSF001336">
    <property type="entry name" value="Arg_decrbxlase"/>
    <property type="match status" value="1"/>
</dbReference>
<proteinExistence type="inferred from homology"/>
<keyword evidence="17" id="KW-1185">Reference proteome</keyword>